<dbReference type="GO" id="GO:0071163">
    <property type="term" value="P:DNA replication preinitiation complex assembly"/>
    <property type="evidence" value="ECO:0007669"/>
    <property type="project" value="InterPro"/>
</dbReference>
<dbReference type="EMBL" id="GHES01035723">
    <property type="protein sequence ID" value="MPA66282.1"/>
    <property type="molecule type" value="Transcribed_RNA"/>
</dbReference>
<dbReference type="GO" id="GO:0005634">
    <property type="term" value="C:nucleus"/>
    <property type="evidence" value="ECO:0007669"/>
    <property type="project" value="TreeGrafter"/>
</dbReference>
<comment type="similarity">
    <text evidence="1">Belongs to the Cdt1 family.</text>
</comment>
<dbReference type="GO" id="GO:0003677">
    <property type="term" value="F:DNA binding"/>
    <property type="evidence" value="ECO:0007669"/>
    <property type="project" value="InterPro"/>
</dbReference>
<dbReference type="InterPro" id="IPR045173">
    <property type="entry name" value="Cdt1"/>
</dbReference>
<dbReference type="InterPro" id="IPR036390">
    <property type="entry name" value="WH_DNA-bd_sf"/>
</dbReference>
<proteinExistence type="inferred from homology"/>
<gene>
    <name evidence="4" type="ORF">Din_035723</name>
</gene>
<dbReference type="FunFam" id="1.10.10.1420:FF:000002">
    <property type="entry name" value="CDT1-like protein a chloroplastic"/>
    <property type="match status" value="1"/>
</dbReference>
<organism evidence="4">
    <name type="scientific">Davidia involucrata</name>
    <name type="common">Dove tree</name>
    <dbReference type="NCBI Taxonomy" id="16924"/>
    <lineage>
        <taxon>Eukaryota</taxon>
        <taxon>Viridiplantae</taxon>
        <taxon>Streptophyta</taxon>
        <taxon>Embryophyta</taxon>
        <taxon>Tracheophyta</taxon>
        <taxon>Spermatophyta</taxon>
        <taxon>Magnoliopsida</taxon>
        <taxon>eudicotyledons</taxon>
        <taxon>Gunneridae</taxon>
        <taxon>Pentapetalae</taxon>
        <taxon>asterids</taxon>
        <taxon>Cornales</taxon>
        <taxon>Nyssaceae</taxon>
        <taxon>Davidia</taxon>
    </lineage>
</organism>
<dbReference type="Pfam" id="PF08839">
    <property type="entry name" value="CDT1"/>
    <property type="match status" value="1"/>
</dbReference>
<dbReference type="InterPro" id="IPR038090">
    <property type="entry name" value="Cdt1_C_WH_dom_sf"/>
</dbReference>
<dbReference type="PANTHER" id="PTHR28637:SF13">
    <property type="entry name" value="EXPRESSED PROTEIN"/>
    <property type="match status" value="1"/>
</dbReference>
<sequence>MEHRKYVESEQNVVEFKCENILPGVEKSSVLSPAPLRRPGIAGTQHLDSKFATLTPVKTNEPSHTKHKEEAAELPEKYRTIAELFDRMTCSWRLLGLRKKSPTFQNICSQVEILMGRKFSYKHLAQIKYILPEAVQVDKILIYDEKTLCMKPDIKITLLFDVVEGHHERSTFFALQQVFASRLLNFFSKHPEGCEIPEAVLPELFNQRSGTIITGALPVDSSTESQSTFNETELLLNSSHLYPSFSRHFSQKDVVAETEKTQLAYPVHLSSDRYDCVTNQKSPELCFKSTLVTNPVQLTYPQCNVSSSACESTPMKHSLGADSLLVETPAQSTPKRLMPSCDNQLKIMSNQKRTACHMSAKRSLDFLHLEGEENALNSTADEIEQCKIVCDTIPQTVESKVIFAEEDVIFSAAVLQKVEESNNCTSKDYKMNQAGLMLHQQISAFLSDLVDLIHHIFQSVNYSSITKEELVHKIIMNNCDIVERREIEEQIELLEKLVPDWICQKLSPGGDLLYNIRKVSDLNSVRERLISM</sequence>
<evidence type="ECO:0000256" key="2">
    <source>
        <dbReference type="ARBA" id="ARBA00023306"/>
    </source>
</evidence>
<dbReference type="InterPro" id="IPR032054">
    <property type="entry name" value="Cdt1_C"/>
</dbReference>
<dbReference type="GO" id="GO:0070182">
    <property type="term" value="F:DNA polymerase binding"/>
    <property type="evidence" value="ECO:0007669"/>
    <property type="project" value="TreeGrafter"/>
</dbReference>
<dbReference type="AlphaFoldDB" id="A0A5B7BBR2"/>
<dbReference type="Pfam" id="PF16679">
    <property type="entry name" value="CDT1_C"/>
    <property type="match status" value="1"/>
</dbReference>
<dbReference type="SUPFAM" id="SSF46785">
    <property type="entry name" value="Winged helix' DNA-binding domain"/>
    <property type="match status" value="1"/>
</dbReference>
<feature type="domain" description="CDT1 Geminin-binding" evidence="3">
    <location>
        <begin position="74"/>
        <end position="203"/>
    </location>
</feature>
<protein>
    <recommendedName>
        <fullName evidence="3">CDT1 Geminin-binding domain-containing protein</fullName>
    </recommendedName>
</protein>
<keyword evidence="2" id="KW-0131">Cell cycle</keyword>
<dbReference type="GO" id="GO:0030174">
    <property type="term" value="P:regulation of DNA-templated DNA replication initiation"/>
    <property type="evidence" value="ECO:0007669"/>
    <property type="project" value="InterPro"/>
</dbReference>
<evidence type="ECO:0000256" key="1">
    <source>
        <dbReference type="ARBA" id="ARBA00008356"/>
    </source>
</evidence>
<dbReference type="GO" id="GO:0000278">
    <property type="term" value="P:mitotic cell cycle"/>
    <property type="evidence" value="ECO:0007669"/>
    <property type="project" value="TreeGrafter"/>
</dbReference>
<accession>A0A5B7BBR2</accession>
<evidence type="ECO:0000313" key="4">
    <source>
        <dbReference type="EMBL" id="MPA66282.1"/>
    </source>
</evidence>
<dbReference type="CDD" id="cd08674">
    <property type="entry name" value="Cdt1_m"/>
    <property type="match status" value="1"/>
</dbReference>
<evidence type="ECO:0000259" key="3">
    <source>
        <dbReference type="SMART" id="SM01075"/>
    </source>
</evidence>
<dbReference type="PANTHER" id="PTHR28637">
    <property type="entry name" value="DNA REPLICATION FACTOR CDT1"/>
    <property type="match status" value="1"/>
</dbReference>
<reference evidence="4" key="1">
    <citation type="submission" date="2019-08" db="EMBL/GenBank/DDBJ databases">
        <title>Reference gene set and small RNA set construction with multiple tissues from Davidia involucrata Baill.</title>
        <authorList>
            <person name="Yang H."/>
            <person name="Zhou C."/>
            <person name="Li G."/>
            <person name="Wang J."/>
            <person name="Gao P."/>
            <person name="Wang M."/>
            <person name="Wang R."/>
            <person name="Zhao Y."/>
        </authorList>
    </citation>
    <scope>NUCLEOTIDE SEQUENCE</scope>
    <source>
        <tissue evidence="4">Mixed with DoveR01_LX</tissue>
    </source>
</reference>
<dbReference type="InterPro" id="IPR014939">
    <property type="entry name" value="CDT1_Gemini-bd-like"/>
</dbReference>
<name>A0A5B7BBR2_DAVIN</name>
<dbReference type="Gene3D" id="1.10.10.1420">
    <property type="entry name" value="DNA replication factor Cdt1, C-terminal WH domain"/>
    <property type="match status" value="1"/>
</dbReference>
<dbReference type="SMART" id="SM01075">
    <property type="entry name" value="CDT1"/>
    <property type="match status" value="1"/>
</dbReference>
<dbReference type="GO" id="GO:0000076">
    <property type="term" value="P:DNA replication checkpoint signaling"/>
    <property type="evidence" value="ECO:0007669"/>
    <property type="project" value="TreeGrafter"/>
</dbReference>